<name>A0AAD4EDV7_9AGAM</name>
<sequence length="125" mass="13928">MTIFLAYTFSSSPLSLLTIMQAEIPGQIQDGYDAVPNFFHEIHQVRTPHFSLTSFIIAFSDFLSTSSTAPWVSQKPQVHYDENSSFDSSEAPPAPPTTLLPSKLTYDAYSPCHPIIRCHLSSTFL</sequence>
<evidence type="ECO:0000313" key="1">
    <source>
        <dbReference type="EMBL" id="KAG1904325.1"/>
    </source>
</evidence>
<evidence type="ECO:0000313" key="2">
    <source>
        <dbReference type="Proteomes" id="UP001195769"/>
    </source>
</evidence>
<keyword evidence="2" id="KW-1185">Reference proteome</keyword>
<reference evidence="1" key="1">
    <citation type="journal article" date="2020" name="New Phytol.">
        <title>Comparative genomics reveals dynamic genome evolution in host specialist ectomycorrhizal fungi.</title>
        <authorList>
            <person name="Lofgren L.A."/>
            <person name="Nguyen N.H."/>
            <person name="Vilgalys R."/>
            <person name="Ruytinx J."/>
            <person name="Liao H.L."/>
            <person name="Branco S."/>
            <person name="Kuo A."/>
            <person name="LaButti K."/>
            <person name="Lipzen A."/>
            <person name="Andreopoulos W."/>
            <person name="Pangilinan J."/>
            <person name="Riley R."/>
            <person name="Hundley H."/>
            <person name="Na H."/>
            <person name="Barry K."/>
            <person name="Grigoriev I.V."/>
            <person name="Stajich J.E."/>
            <person name="Kennedy P.G."/>
        </authorList>
    </citation>
    <scope>NUCLEOTIDE SEQUENCE</scope>
    <source>
        <strain evidence="1">FC203</strain>
    </source>
</reference>
<dbReference type="AlphaFoldDB" id="A0AAD4EDV7"/>
<dbReference type="Proteomes" id="UP001195769">
    <property type="component" value="Unassembled WGS sequence"/>
</dbReference>
<comment type="caution">
    <text evidence="1">The sequence shown here is derived from an EMBL/GenBank/DDBJ whole genome shotgun (WGS) entry which is preliminary data.</text>
</comment>
<proteinExistence type="predicted"/>
<gene>
    <name evidence="1" type="ORF">F5891DRAFT_1184530</name>
</gene>
<protein>
    <submittedName>
        <fullName evidence="1">Uncharacterized protein</fullName>
    </submittedName>
</protein>
<dbReference type="GeneID" id="64660748"/>
<dbReference type="EMBL" id="JABBWK010000010">
    <property type="protein sequence ID" value="KAG1904325.1"/>
    <property type="molecule type" value="Genomic_DNA"/>
</dbReference>
<organism evidence="1 2">
    <name type="scientific">Suillus fuscotomentosus</name>
    <dbReference type="NCBI Taxonomy" id="1912939"/>
    <lineage>
        <taxon>Eukaryota</taxon>
        <taxon>Fungi</taxon>
        <taxon>Dikarya</taxon>
        <taxon>Basidiomycota</taxon>
        <taxon>Agaricomycotina</taxon>
        <taxon>Agaricomycetes</taxon>
        <taxon>Agaricomycetidae</taxon>
        <taxon>Boletales</taxon>
        <taxon>Suillineae</taxon>
        <taxon>Suillaceae</taxon>
        <taxon>Suillus</taxon>
    </lineage>
</organism>
<accession>A0AAD4EDV7</accession>
<dbReference type="RefSeq" id="XP_041229900.1">
    <property type="nucleotide sequence ID" value="XM_041366450.1"/>
</dbReference>